<dbReference type="InterPro" id="IPR029069">
    <property type="entry name" value="HotDog_dom_sf"/>
</dbReference>
<gene>
    <name evidence="3" type="ORF">RIF23_20395</name>
</gene>
<dbReference type="PANTHER" id="PTHR28152:SF1">
    <property type="entry name" value="HYDROXYACYL-THIOESTER DEHYDRATASE TYPE 2, MITOCHONDRIAL"/>
    <property type="match status" value="1"/>
</dbReference>
<evidence type="ECO:0000259" key="2">
    <source>
        <dbReference type="Pfam" id="PF13452"/>
    </source>
</evidence>
<accession>A0ABU2HBD8</accession>
<keyword evidence="4" id="KW-1185">Reference proteome</keyword>
<feature type="region of interest" description="Disordered" evidence="1">
    <location>
        <begin position="1"/>
        <end position="26"/>
    </location>
</feature>
<evidence type="ECO:0000256" key="1">
    <source>
        <dbReference type="SAM" id="MobiDB-lite"/>
    </source>
</evidence>
<dbReference type="InterPro" id="IPR039569">
    <property type="entry name" value="FAS1-like_DH_region"/>
</dbReference>
<evidence type="ECO:0000313" key="4">
    <source>
        <dbReference type="Proteomes" id="UP001250214"/>
    </source>
</evidence>
<protein>
    <submittedName>
        <fullName evidence="3">MaoC family dehydratase N-terminal domain-containing protein</fullName>
    </submittedName>
</protein>
<organism evidence="3 4">
    <name type="scientific">Lipingzhangella rawalii</name>
    <dbReference type="NCBI Taxonomy" id="2055835"/>
    <lineage>
        <taxon>Bacteria</taxon>
        <taxon>Bacillati</taxon>
        <taxon>Actinomycetota</taxon>
        <taxon>Actinomycetes</taxon>
        <taxon>Streptosporangiales</taxon>
        <taxon>Nocardiopsidaceae</taxon>
        <taxon>Lipingzhangella</taxon>
    </lineage>
</organism>
<dbReference type="Proteomes" id="UP001250214">
    <property type="component" value="Unassembled WGS sequence"/>
</dbReference>
<dbReference type="RefSeq" id="WP_310914246.1">
    <property type="nucleotide sequence ID" value="NZ_JAVLVT010000021.1"/>
</dbReference>
<dbReference type="Pfam" id="PF13452">
    <property type="entry name" value="FAS1_DH_region"/>
    <property type="match status" value="1"/>
</dbReference>
<evidence type="ECO:0000313" key="3">
    <source>
        <dbReference type="EMBL" id="MDS1272650.1"/>
    </source>
</evidence>
<feature type="domain" description="FAS1-like dehydratase" evidence="2">
    <location>
        <begin position="101"/>
        <end position="154"/>
    </location>
</feature>
<feature type="compositionally biased region" description="Pro residues" evidence="1">
    <location>
        <begin position="172"/>
        <end position="185"/>
    </location>
</feature>
<feature type="compositionally biased region" description="Polar residues" evidence="1">
    <location>
        <begin position="1"/>
        <end position="11"/>
    </location>
</feature>
<dbReference type="EMBL" id="JAVLVT010000021">
    <property type="protein sequence ID" value="MDS1272650.1"/>
    <property type="molecule type" value="Genomic_DNA"/>
</dbReference>
<dbReference type="PANTHER" id="PTHR28152">
    <property type="entry name" value="HYDROXYACYL-THIOESTER DEHYDRATASE TYPE 2, MITOCHONDRIAL"/>
    <property type="match status" value="1"/>
</dbReference>
<sequence>MATAQTGSNSHPAPGSPPALADALTGWDPAPVRRSEVIAAEPAQALAGVLDQPPPVREEGDALPALWHWLHFLDRPAESELGADGHPSQGHFYPPIARRVRMFAGGRMTVTAPVRVGEHVTRDSRITDWRIKQGRRGELLFVTVEHRLSVAGEPRVVEEQDLVYRQAEEGDPPPAGPSTGHPPPAQANSSEFWLTPSSTLLFRFSALTYNAHRIHYDHPYATGVEGYPDLVVHGPLLALALLELPRRAGHAVRAFRFRLRSPCYVGRAVLLRQTPGGDAGTVELTALSGADAAVTAQAEIQASDRAHR</sequence>
<dbReference type="SUPFAM" id="SSF54637">
    <property type="entry name" value="Thioesterase/thiol ester dehydrase-isomerase"/>
    <property type="match status" value="2"/>
</dbReference>
<reference evidence="4" key="1">
    <citation type="submission" date="2023-07" db="EMBL/GenBank/DDBJ databases">
        <title>Novel species in the genus Lipingzhangella isolated from Sambhar Salt Lake.</title>
        <authorList>
            <person name="Jiya N."/>
            <person name="Kajale S."/>
            <person name="Sharma A."/>
        </authorList>
    </citation>
    <scope>NUCLEOTIDE SEQUENCE [LARGE SCALE GENOMIC DNA]</scope>
    <source>
        <strain evidence="4">LS1_29</strain>
    </source>
</reference>
<dbReference type="Gene3D" id="3.10.129.10">
    <property type="entry name" value="Hotdog Thioesterase"/>
    <property type="match status" value="1"/>
</dbReference>
<comment type="caution">
    <text evidence="3">The sequence shown here is derived from an EMBL/GenBank/DDBJ whole genome shotgun (WGS) entry which is preliminary data.</text>
</comment>
<dbReference type="InterPro" id="IPR052741">
    <property type="entry name" value="Mitochondrial_HTD2"/>
</dbReference>
<proteinExistence type="predicted"/>
<feature type="region of interest" description="Disordered" evidence="1">
    <location>
        <begin position="167"/>
        <end position="189"/>
    </location>
</feature>
<name>A0ABU2HBD8_9ACTN</name>